<dbReference type="InterPro" id="IPR039426">
    <property type="entry name" value="TonB-dep_rcpt-like"/>
</dbReference>
<comment type="similarity">
    <text evidence="2 10 11">Belongs to the TonB-dependent receptor family.</text>
</comment>
<dbReference type="InterPro" id="IPR000531">
    <property type="entry name" value="Beta-barrel_TonB"/>
</dbReference>
<reference evidence="12 13" key="1">
    <citation type="submission" date="2016-12" db="EMBL/GenBank/DDBJ databases">
        <title>Complete genome sequence of Thauera chlorobenzoica, a Betaproteobacterium degrading haloaromatics anaerobically to CO2 and halides.</title>
        <authorList>
            <person name="Goris T."/>
            <person name="Mergelsberg M."/>
            <person name="Boll M."/>
        </authorList>
    </citation>
    <scope>NUCLEOTIDE SEQUENCE [LARGE SCALE GENOMIC DNA]</scope>
    <source>
        <strain evidence="12 13">3CB1</strain>
    </source>
</reference>
<keyword evidence="6 11" id="KW-0798">TonB box</keyword>
<dbReference type="InterPro" id="IPR036942">
    <property type="entry name" value="Beta-barrel_TonB_sf"/>
</dbReference>
<dbReference type="GO" id="GO:0015344">
    <property type="term" value="F:siderophore uptake transmembrane transporter activity"/>
    <property type="evidence" value="ECO:0007669"/>
    <property type="project" value="TreeGrafter"/>
</dbReference>
<dbReference type="GO" id="GO:0009279">
    <property type="term" value="C:cell outer membrane"/>
    <property type="evidence" value="ECO:0007669"/>
    <property type="project" value="UniProtKB-SubCell"/>
</dbReference>
<evidence type="ECO:0000256" key="9">
    <source>
        <dbReference type="ARBA" id="ARBA00023237"/>
    </source>
</evidence>
<dbReference type="Proteomes" id="UP000185739">
    <property type="component" value="Chromosome"/>
</dbReference>
<dbReference type="InterPro" id="IPR037066">
    <property type="entry name" value="Plug_dom_sf"/>
</dbReference>
<proteinExistence type="inferred from homology"/>
<dbReference type="PANTHER" id="PTHR30069:SF49">
    <property type="entry name" value="OUTER MEMBRANE PROTEIN C"/>
    <property type="match status" value="1"/>
</dbReference>
<keyword evidence="5 10" id="KW-0812">Transmembrane</keyword>
<gene>
    <name evidence="12" type="ORF">Tchl_3131</name>
</gene>
<evidence type="ECO:0000256" key="1">
    <source>
        <dbReference type="ARBA" id="ARBA00004571"/>
    </source>
</evidence>
<name>A0A1H5YEL0_9RHOO</name>
<dbReference type="InterPro" id="IPR012910">
    <property type="entry name" value="Plug_dom"/>
</dbReference>
<keyword evidence="3 10" id="KW-0813">Transport</keyword>
<keyword evidence="13" id="KW-1185">Reference proteome</keyword>
<evidence type="ECO:0000256" key="7">
    <source>
        <dbReference type="ARBA" id="ARBA00023136"/>
    </source>
</evidence>
<organism evidence="12 13">
    <name type="scientific">Thauera chlorobenzoica</name>
    <dbReference type="NCBI Taxonomy" id="96773"/>
    <lineage>
        <taxon>Bacteria</taxon>
        <taxon>Pseudomonadati</taxon>
        <taxon>Pseudomonadota</taxon>
        <taxon>Betaproteobacteria</taxon>
        <taxon>Rhodocyclales</taxon>
        <taxon>Zoogloeaceae</taxon>
        <taxon>Thauera</taxon>
    </lineage>
</organism>
<keyword evidence="9 10" id="KW-0998">Cell outer membrane</keyword>
<evidence type="ECO:0000256" key="8">
    <source>
        <dbReference type="ARBA" id="ARBA00023170"/>
    </source>
</evidence>
<evidence type="ECO:0000313" key="13">
    <source>
        <dbReference type="Proteomes" id="UP000185739"/>
    </source>
</evidence>
<keyword evidence="7 10" id="KW-0472">Membrane</keyword>
<dbReference type="GO" id="GO:0044718">
    <property type="term" value="P:siderophore transmembrane transport"/>
    <property type="evidence" value="ECO:0007669"/>
    <property type="project" value="TreeGrafter"/>
</dbReference>
<evidence type="ECO:0000256" key="11">
    <source>
        <dbReference type="RuleBase" id="RU003357"/>
    </source>
</evidence>
<keyword evidence="8 12" id="KW-0675">Receptor</keyword>
<dbReference type="Pfam" id="PF00593">
    <property type="entry name" value="TonB_dep_Rec_b-barrel"/>
    <property type="match status" value="1"/>
</dbReference>
<protein>
    <submittedName>
        <fullName evidence="12">TonB dependent receptor</fullName>
    </submittedName>
</protein>
<evidence type="ECO:0000256" key="5">
    <source>
        <dbReference type="ARBA" id="ARBA00022692"/>
    </source>
</evidence>
<evidence type="ECO:0000256" key="10">
    <source>
        <dbReference type="PROSITE-ProRule" id="PRU01360"/>
    </source>
</evidence>
<evidence type="ECO:0000256" key="3">
    <source>
        <dbReference type="ARBA" id="ARBA00022448"/>
    </source>
</evidence>
<dbReference type="Gene3D" id="2.40.170.20">
    <property type="entry name" value="TonB-dependent receptor, beta-barrel domain"/>
    <property type="match status" value="1"/>
</dbReference>
<dbReference type="PANTHER" id="PTHR30069">
    <property type="entry name" value="TONB-DEPENDENT OUTER MEMBRANE RECEPTOR"/>
    <property type="match status" value="1"/>
</dbReference>
<dbReference type="OrthoDB" id="5332150at2"/>
<evidence type="ECO:0000313" key="12">
    <source>
        <dbReference type="EMBL" id="APR05943.1"/>
    </source>
</evidence>
<sequence length="744" mass="79830">MKENFARLPLSLAVSLLLPALAHAQDAILDRVIVTAPTAPGFASAATVDGEALPALRAATSDTASLLRAIPGVSVYGAGGVSSQPVVRGLGDDRLRVKVDGMDLISACGNHMNPPLSYIDPSNVADVQVFAGISPVSLGGDSLGGAVVVDSPDPGFAAAGEAPLRKGELGAFYRSNGDARGVNAAATVAGENLSVRYRGSVTEANNYRAGDDFKPAGAAAAGRGWLAGDEVGGSGYESTNQSLAVALRHANHLLELKAGVQDIPYQGWPNQRMDMTGNDSEQLNLRYKGAFDWGALDARAYQERTRHKMQFGEDKLYWYGPTPAADGVPCAPAGGMSGCAAGMPMDTRGENEGLSLKADLALSAHDLLRIGSEFQNYRLDDWWDPSGKGMWPETFRNINNGERDRYAVFGEWEAAWNPHWTTLFGLRHETVKMNAGRVQWYNPAAAAFQADAEAFNAAERSRTDHNVDIVALACFTPDASRSIEFGYAQKTRSPNLYERYAWSTNGMAMRMVNMAGDGNGYVGSLELEPETAHTLSASFDWHDAAGKGWSIRLAPHFTYVDGYIDAERIAEAGAEEFVYLRFANQSARLHGVDLSGHALLARQEGIGSFTARGSLSYVRGKNRTTGDNLYNIMPLNAKLALEHRFGGWTNTVEGEFVSAKNKVSAERNELATAGYGLLHLRSSYVWKQVRVDVGVENVFDRYYAHPLGGAYTGSGKTMSATGVPWGVAVPGMGRSIYAGVNIGF</sequence>
<dbReference type="AlphaFoldDB" id="A0A1H5YEL0"/>
<dbReference type="RefSeq" id="WP_075149204.1">
    <property type="nucleotide sequence ID" value="NZ_CP018839.1"/>
</dbReference>
<evidence type="ECO:0000256" key="2">
    <source>
        <dbReference type="ARBA" id="ARBA00009810"/>
    </source>
</evidence>
<dbReference type="STRING" id="96773.Tchl_3131"/>
<dbReference type="KEGG" id="tcl:Tchl_3131"/>
<keyword evidence="4 10" id="KW-1134">Transmembrane beta strand</keyword>
<evidence type="ECO:0000256" key="6">
    <source>
        <dbReference type="ARBA" id="ARBA00023077"/>
    </source>
</evidence>
<accession>A0A1H5YEL0</accession>
<dbReference type="PROSITE" id="PS52016">
    <property type="entry name" value="TONB_DEPENDENT_REC_3"/>
    <property type="match status" value="1"/>
</dbReference>
<comment type="subcellular location">
    <subcellularLocation>
        <location evidence="1 10">Cell outer membrane</location>
        <topology evidence="1 10">Multi-pass membrane protein</topology>
    </subcellularLocation>
</comment>
<evidence type="ECO:0000256" key="4">
    <source>
        <dbReference type="ARBA" id="ARBA00022452"/>
    </source>
</evidence>
<dbReference type="SUPFAM" id="SSF56935">
    <property type="entry name" value="Porins"/>
    <property type="match status" value="1"/>
</dbReference>
<dbReference type="Gene3D" id="2.170.130.10">
    <property type="entry name" value="TonB-dependent receptor, plug domain"/>
    <property type="match status" value="1"/>
</dbReference>
<dbReference type="EMBL" id="CP018839">
    <property type="protein sequence ID" value="APR05943.1"/>
    <property type="molecule type" value="Genomic_DNA"/>
</dbReference>
<dbReference type="Pfam" id="PF07715">
    <property type="entry name" value="Plug"/>
    <property type="match status" value="1"/>
</dbReference>